<reference evidence="8" key="1">
    <citation type="journal article" date="2019" name="Int. J. Syst. Evol. Microbiol.">
        <title>The Global Catalogue of Microorganisms (GCM) 10K type strain sequencing project: providing services to taxonomists for standard genome sequencing and annotation.</title>
        <authorList>
            <consortium name="The Broad Institute Genomics Platform"/>
            <consortium name="The Broad Institute Genome Sequencing Center for Infectious Disease"/>
            <person name="Wu L."/>
            <person name="Ma J."/>
        </authorList>
    </citation>
    <scope>NUCLEOTIDE SEQUENCE [LARGE SCALE GENOMIC DNA]</scope>
    <source>
        <strain evidence="8">CGMCC 4.1641</strain>
    </source>
</reference>
<protein>
    <recommendedName>
        <fullName evidence="6">Flagellar secretion chaperone FliS</fullName>
    </recommendedName>
</protein>
<keyword evidence="4 6" id="KW-1005">Bacterial flagellum biogenesis</keyword>
<evidence type="ECO:0000256" key="6">
    <source>
        <dbReference type="PIRNR" id="PIRNR039090"/>
    </source>
</evidence>
<accession>A0ABV8S790</accession>
<keyword evidence="7" id="KW-0969">Cilium</keyword>
<dbReference type="NCBIfam" id="TIGR00208">
    <property type="entry name" value="fliS"/>
    <property type="match status" value="1"/>
</dbReference>
<dbReference type="PANTHER" id="PTHR34773:SF1">
    <property type="entry name" value="FLAGELLAR SECRETION CHAPERONE FLIS"/>
    <property type="match status" value="1"/>
</dbReference>
<dbReference type="RefSeq" id="WP_204602846.1">
    <property type="nucleotide sequence ID" value="NZ_JBHSED010000013.1"/>
</dbReference>
<evidence type="ECO:0000313" key="7">
    <source>
        <dbReference type="EMBL" id="MFC4303433.1"/>
    </source>
</evidence>
<keyword evidence="8" id="KW-1185">Reference proteome</keyword>
<gene>
    <name evidence="7" type="primary">fliS</name>
    <name evidence="7" type="ORF">ACFO1S_08210</name>
</gene>
<dbReference type="PIRSF" id="PIRSF039090">
    <property type="entry name" value="Flis"/>
    <property type="match status" value="1"/>
</dbReference>
<dbReference type="SUPFAM" id="SSF101116">
    <property type="entry name" value="Flagellar export chaperone FliS"/>
    <property type="match status" value="1"/>
</dbReference>
<comment type="similarity">
    <text evidence="2 6">Belongs to the FliS family.</text>
</comment>
<sequence length="128" mass="14539">MISTPYHKYQQSSVQTASPAQLILMLYDGAIRFIKQGVEGIETKDYQKANHNLIRAQHIVNELIASLNHEYPIAGNLLEIYDYANRKLIESNMKKNKQAALEVASILGELRESWVQILKSTNPVKDNV</sequence>
<evidence type="ECO:0000256" key="5">
    <source>
        <dbReference type="ARBA" id="ARBA00023186"/>
    </source>
</evidence>
<dbReference type="InterPro" id="IPR003713">
    <property type="entry name" value="FliS"/>
</dbReference>
<dbReference type="Gene3D" id="1.20.120.340">
    <property type="entry name" value="Flagellar protein FliS"/>
    <property type="match status" value="1"/>
</dbReference>
<keyword evidence="3 6" id="KW-0963">Cytoplasm</keyword>
<dbReference type="InterPro" id="IPR036584">
    <property type="entry name" value="FliS_sf"/>
</dbReference>
<evidence type="ECO:0000256" key="2">
    <source>
        <dbReference type="ARBA" id="ARBA00008787"/>
    </source>
</evidence>
<evidence type="ECO:0000256" key="1">
    <source>
        <dbReference type="ARBA" id="ARBA00004514"/>
    </source>
</evidence>
<keyword evidence="5" id="KW-0143">Chaperone</keyword>
<dbReference type="Pfam" id="PF02561">
    <property type="entry name" value="FliS"/>
    <property type="match status" value="1"/>
</dbReference>
<evidence type="ECO:0000256" key="3">
    <source>
        <dbReference type="ARBA" id="ARBA00022490"/>
    </source>
</evidence>
<dbReference type="EMBL" id="JBHSED010000013">
    <property type="protein sequence ID" value="MFC4303433.1"/>
    <property type="molecule type" value="Genomic_DNA"/>
</dbReference>
<organism evidence="7 8">
    <name type="scientific">Cohnella boryungensis</name>
    <dbReference type="NCBI Taxonomy" id="768479"/>
    <lineage>
        <taxon>Bacteria</taxon>
        <taxon>Bacillati</taxon>
        <taxon>Bacillota</taxon>
        <taxon>Bacilli</taxon>
        <taxon>Bacillales</taxon>
        <taxon>Paenibacillaceae</taxon>
        <taxon>Cohnella</taxon>
    </lineage>
</organism>
<comment type="subcellular location">
    <subcellularLocation>
        <location evidence="1 6">Cytoplasm</location>
        <location evidence="1 6">Cytosol</location>
    </subcellularLocation>
</comment>
<dbReference type="Proteomes" id="UP001595755">
    <property type="component" value="Unassembled WGS sequence"/>
</dbReference>
<keyword evidence="7" id="KW-0282">Flagellum</keyword>
<dbReference type="PANTHER" id="PTHR34773">
    <property type="entry name" value="FLAGELLAR SECRETION CHAPERONE FLIS"/>
    <property type="match status" value="1"/>
</dbReference>
<dbReference type="CDD" id="cd16098">
    <property type="entry name" value="FliS"/>
    <property type="match status" value="1"/>
</dbReference>
<evidence type="ECO:0000256" key="4">
    <source>
        <dbReference type="ARBA" id="ARBA00022795"/>
    </source>
</evidence>
<proteinExistence type="inferred from homology"/>
<comment type="caution">
    <text evidence="7">The sequence shown here is derived from an EMBL/GenBank/DDBJ whole genome shotgun (WGS) entry which is preliminary data.</text>
</comment>
<keyword evidence="7" id="KW-0966">Cell projection</keyword>
<evidence type="ECO:0000313" key="8">
    <source>
        <dbReference type="Proteomes" id="UP001595755"/>
    </source>
</evidence>
<name>A0ABV8S790_9BACL</name>